<evidence type="ECO:0000313" key="3">
    <source>
        <dbReference type="Proteomes" id="UP000266841"/>
    </source>
</evidence>
<feature type="compositionally biased region" description="Acidic residues" evidence="1">
    <location>
        <begin position="1"/>
        <end position="13"/>
    </location>
</feature>
<reference evidence="2 3" key="1">
    <citation type="journal article" date="2012" name="Genome Biol.">
        <title>Genome and low-iron response of an oceanic diatom adapted to chronic iron limitation.</title>
        <authorList>
            <person name="Lommer M."/>
            <person name="Specht M."/>
            <person name="Roy A.S."/>
            <person name="Kraemer L."/>
            <person name="Andreson R."/>
            <person name="Gutowska M.A."/>
            <person name="Wolf J."/>
            <person name="Bergner S.V."/>
            <person name="Schilhabel M.B."/>
            <person name="Klostermeier U.C."/>
            <person name="Beiko R.G."/>
            <person name="Rosenstiel P."/>
            <person name="Hippler M."/>
            <person name="Laroche J."/>
        </authorList>
    </citation>
    <scope>NUCLEOTIDE SEQUENCE [LARGE SCALE GENOMIC DNA]</scope>
    <source>
        <strain evidence="2 3">CCMP1005</strain>
    </source>
</reference>
<proteinExistence type="predicted"/>
<name>K0RBW6_THAOC</name>
<dbReference type="Proteomes" id="UP000266841">
    <property type="component" value="Unassembled WGS sequence"/>
</dbReference>
<comment type="caution">
    <text evidence="2">The sequence shown here is derived from an EMBL/GenBank/DDBJ whole genome shotgun (WGS) entry which is preliminary data.</text>
</comment>
<keyword evidence="3" id="KW-1185">Reference proteome</keyword>
<evidence type="ECO:0000256" key="1">
    <source>
        <dbReference type="SAM" id="MobiDB-lite"/>
    </source>
</evidence>
<feature type="region of interest" description="Disordered" evidence="1">
    <location>
        <begin position="1"/>
        <end position="77"/>
    </location>
</feature>
<protein>
    <submittedName>
        <fullName evidence="2">Uncharacterized protein</fullName>
    </submittedName>
</protein>
<sequence length="128" mass="13000">MADATEDGPEGEAGDGRSPSGRRRDGIRRPGTGEAAPSPPDDLDAAVAASAEDADASVATASPAGADGPSDLPDPEDLDLVCGISEKLCREACEVASCCFEAEGSPAQCRDDPHCAGYLPCSEFYVDP</sequence>
<gene>
    <name evidence="2" type="ORF">THAOC_37454</name>
</gene>
<organism evidence="2 3">
    <name type="scientific">Thalassiosira oceanica</name>
    <name type="common">Marine diatom</name>
    <dbReference type="NCBI Taxonomy" id="159749"/>
    <lineage>
        <taxon>Eukaryota</taxon>
        <taxon>Sar</taxon>
        <taxon>Stramenopiles</taxon>
        <taxon>Ochrophyta</taxon>
        <taxon>Bacillariophyta</taxon>
        <taxon>Coscinodiscophyceae</taxon>
        <taxon>Thalassiosirophycidae</taxon>
        <taxon>Thalassiosirales</taxon>
        <taxon>Thalassiosiraceae</taxon>
        <taxon>Thalassiosira</taxon>
    </lineage>
</organism>
<dbReference type="AlphaFoldDB" id="K0RBW6"/>
<accession>K0RBW6</accession>
<feature type="compositionally biased region" description="Low complexity" evidence="1">
    <location>
        <begin position="45"/>
        <end position="71"/>
    </location>
</feature>
<evidence type="ECO:0000313" key="2">
    <source>
        <dbReference type="EMBL" id="EJK44042.1"/>
    </source>
</evidence>
<dbReference type="EMBL" id="AGNL01050249">
    <property type="protein sequence ID" value="EJK44042.1"/>
    <property type="molecule type" value="Genomic_DNA"/>
</dbReference>